<sequence>MAIYVYQTFEIKQDKFEDAISNLKEIQKYRNQQHNQKVEILTPVSGHDHTYSLLITYEGLAEMELSNKKLFDDDEYVKLIQPFFLENIVQGSMHTQIFRSMWVEE</sequence>
<evidence type="ECO:0000313" key="1">
    <source>
        <dbReference type="EMBL" id="MDZ5471554.1"/>
    </source>
</evidence>
<reference evidence="1 2" key="1">
    <citation type="submission" date="2023-11" db="EMBL/GenBank/DDBJ databases">
        <title>Bacillus jintuensis, isolated from a mudflat on the Beibu Gulf coast.</title>
        <authorList>
            <person name="Li M."/>
        </authorList>
    </citation>
    <scope>NUCLEOTIDE SEQUENCE [LARGE SCALE GENOMIC DNA]</scope>
    <source>
        <strain evidence="1 2">31A1R</strain>
    </source>
</reference>
<dbReference type="Proteomes" id="UP001290455">
    <property type="component" value="Unassembled WGS sequence"/>
</dbReference>
<protein>
    <submittedName>
        <fullName evidence="1">Uncharacterized protein</fullName>
    </submittedName>
</protein>
<keyword evidence="2" id="KW-1185">Reference proteome</keyword>
<organism evidence="1 2">
    <name type="scientific">Robertmurraya mangrovi</name>
    <dbReference type="NCBI Taxonomy" id="3098077"/>
    <lineage>
        <taxon>Bacteria</taxon>
        <taxon>Bacillati</taxon>
        <taxon>Bacillota</taxon>
        <taxon>Bacilli</taxon>
        <taxon>Bacillales</taxon>
        <taxon>Bacillaceae</taxon>
        <taxon>Robertmurraya</taxon>
    </lineage>
</organism>
<dbReference type="Gene3D" id="3.30.70.100">
    <property type="match status" value="1"/>
</dbReference>
<dbReference type="RefSeq" id="WP_322445844.1">
    <property type="nucleotide sequence ID" value="NZ_JAXOFX010000003.1"/>
</dbReference>
<accession>A0ABU5IWN0</accession>
<proteinExistence type="predicted"/>
<dbReference type="EMBL" id="JAXOFX010000003">
    <property type="protein sequence ID" value="MDZ5471554.1"/>
    <property type="molecule type" value="Genomic_DNA"/>
</dbReference>
<comment type="caution">
    <text evidence="1">The sequence shown here is derived from an EMBL/GenBank/DDBJ whole genome shotgun (WGS) entry which is preliminary data.</text>
</comment>
<name>A0ABU5IWN0_9BACI</name>
<evidence type="ECO:0000313" key="2">
    <source>
        <dbReference type="Proteomes" id="UP001290455"/>
    </source>
</evidence>
<gene>
    <name evidence="1" type="ORF">SM124_07315</name>
</gene>